<dbReference type="SMART" id="SM00078">
    <property type="entry name" value="IlGF"/>
    <property type="match status" value="1"/>
</dbReference>
<dbReference type="PRINTS" id="PR01494">
    <property type="entry name" value="KV9CHANNEL"/>
</dbReference>
<feature type="domain" description="Insulin-like" evidence="16">
    <location>
        <begin position="567"/>
        <end position="698"/>
    </location>
</feature>
<comment type="similarity">
    <text evidence="2">Belongs to the insulin family.</text>
</comment>
<dbReference type="Proteomes" id="UP001148018">
    <property type="component" value="Unassembled WGS sequence"/>
</dbReference>
<sequence>MEPPKTKKKPLKKRRSSLFSSMKREVSFSQSTEEDEFPFSQDSSVKAWTSMDNLDGPGIGEEDKARDRKDAKTTRGQSTNVIVNVGGKVFHIPKHLVLRYPKTRIGILALCKDPAKRLTLCDDYSVRDNEFFFDRDPTFFHYIFHFYCSNVLWVMDSLCPIHFEEEIKFWGLRMRDSPRCCRIQFEEKVDDIRDQLKVNQELIDEIKPHQDDEGYRKMFLGGIRKVLWDLMENPYSSLSAKAFAVFSSLLVLISIVAMTLNTVKELRVYKPYGKTYMEWVEIFSILFFTLEYFLRLFTTANIKHFVKSALNFVDLVAVMPYFLQIVFEMFFIDSENLGAQEDLKTMARVSKVSKVLKVVKLMRIFRILKLARHSTGMRAFGFTLRQCSEQVCCLFLFIAMGIFTFSALMHSVEADQPGTPFSSIPDAWWWAAVSISTVGYGDVVPVSYMGRCVAFSCISFGIILNGMPISILFNKFSDYYAKLKEQEYTQTNVERTFQLRKRLRRKFDGCFEPQVEDSDDECHFRPGGVHGLRETGSGTMSVFNKCVLSLMVVLAAGVCAAHGQERIKMCGRELIRLAVSSCGNSRLRRSAPTPQQHGAGPEGDYGLPDEDHQGTSDTTATLLNPLDQSHHNQGQKPGQHQDGDQGQDQGQDQGEDHGEFSMVPNWYPLSSRVRRVSGRISDVCCEKGCSMRELIQFC</sequence>
<dbReference type="GO" id="GO:0008076">
    <property type="term" value="C:voltage-gated potassium channel complex"/>
    <property type="evidence" value="ECO:0007669"/>
    <property type="project" value="InterPro"/>
</dbReference>
<feature type="compositionally biased region" description="Low complexity" evidence="14">
    <location>
        <begin position="634"/>
        <end position="652"/>
    </location>
</feature>
<evidence type="ECO:0000256" key="2">
    <source>
        <dbReference type="ARBA" id="ARBA00009034"/>
    </source>
</evidence>
<evidence type="ECO:0000256" key="9">
    <source>
        <dbReference type="ARBA" id="ARBA00022958"/>
    </source>
</evidence>
<keyword evidence="18" id="KW-1185">Reference proteome</keyword>
<evidence type="ECO:0000256" key="1">
    <source>
        <dbReference type="ARBA" id="ARBA00004651"/>
    </source>
</evidence>
<dbReference type="GO" id="GO:0005251">
    <property type="term" value="F:delayed rectifier potassium channel activity"/>
    <property type="evidence" value="ECO:0007669"/>
    <property type="project" value="TreeGrafter"/>
</dbReference>
<evidence type="ECO:0000256" key="12">
    <source>
        <dbReference type="ARBA" id="ARBA00023136"/>
    </source>
</evidence>
<name>A0A9Q0IG38_9TELE</name>
<dbReference type="InterPro" id="IPR028325">
    <property type="entry name" value="VG_K_chnl"/>
</dbReference>
<keyword evidence="11" id="KW-0406">Ion transport</keyword>
<accession>A0A9Q0IG38</accession>
<keyword evidence="6 15" id="KW-0812">Transmembrane</keyword>
<evidence type="ECO:0000256" key="10">
    <source>
        <dbReference type="ARBA" id="ARBA00022989"/>
    </source>
</evidence>
<feature type="transmembrane region" description="Helical" evidence="15">
    <location>
        <begin position="238"/>
        <end position="259"/>
    </location>
</feature>
<dbReference type="InterPro" id="IPR011333">
    <property type="entry name" value="SKP1/BTB/POZ_sf"/>
</dbReference>
<evidence type="ECO:0000256" key="13">
    <source>
        <dbReference type="ARBA" id="ARBA00023303"/>
    </source>
</evidence>
<feature type="compositionally biased region" description="Basic and acidic residues" evidence="14">
    <location>
        <begin position="61"/>
        <end position="73"/>
    </location>
</feature>
<dbReference type="InterPro" id="IPR027359">
    <property type="entry name" value="Volt_channel_dom_sf"/>
</dbReference>
<dbReference type="InterPro" id="IPR022353">
    <property type="entry name" value="Insulin_CS"/>
</dbReference>
<keyword evidence="8" id="KW-0851">Voltage-gated channel</keyword>
<feature type="region of interest" description="Disordered" evidence="14">
    <location>
        <begin position="1"/>
        <end position="75"/>
    </location>
</feature>
<dbReference type="GO" id="GO:0005179">
    <property type="term" value="F:hormone activity"/>
    <property type="evidence" value="ECO:0007669"/>
    <property type="project" value="InterPro"/>
</dbReference>
<dbReference type="GO" id="GO:0001508">
    <property type="term" value="P:action potential"/>
    <property type="evidence" value="ECO:0007669"/>
    <property type="project" value="TreeGrafter"/>
</dbReference>
<evidence type="ECO:0000256" key="14">
    <source>
        <dbReference type="SAM" id="MobiDB-lite"/>
    </source>
</evidence>
<dbReference type="AlphaFoldDB" id="A0A9Q0IG38"/>
<keyword evidence="3" id="KW-0813">Transport</keyword>
<feature type="transmembrane region" description="Helical" evidence="15">
    <location>
        <begin position="427"/>
        <end position="446"/>
    </location>
</feature>
<feature type="transmembrane region" description="Helical" evidence="15">
    <location>
        <begin position="391"/>
        <end position="412"/>
    </location>
</feature>
<feature type="region of interest" description="Disordered" evidence="14">
    <location>
        <begin position="585"/>
        <end position="664"/>
    </location>
</feature>
<evidence type="ECO:0000256" key="11">
    <source>
        <dbReference type="ARBA" id="ARBA00023065"/>
    </source>
</evidence>
<dbReference type="FunFam" id="1.20.120.350:FF:000042">
    <property type="entry name" value="Potassium voltage-gated channel subfamily V member 2"/>
    <property type="match status" value="1"/>
</dbReference>
<evidence type="ECO:0000313" key="18">
    <source>
        <dbReference type="Proteomes" id="UP001148018"/>
    </source>
</evidence>
<organism evidence="17 18">
    <name type="scientific">Muraenolepis orangiensis</name>
    <name type="common">Patagonian moray cod</name>
    <dbReference type="NCBI Taxonomy" id="630683"/>
    <lineage>
        <taxon>Eukaryota</taxon>
        <taxon>Metazoa</taxon>
        <taxon>Chordata</taxon>
        <taxon>Craniata</taxon>
        <taxon>Vertebrata</taxon>
        <taxon>Euteleostomi</taxon>
        <taxon>Actinopterygii</taxon>
        <taxon>Neopterygii</taxon>
        <taxon>Teleostei</taxon>
        <taxon>Neoteleostei</taxon>
        <taxon>Acanthomorphata</taxon>
        <taxon>Zeiogadaria</taxon>
        <taxon>Gadariae</taxon>
        <taxon>Gadiformes</taxon>
        <taxon>Muraenolepidoidei</taxon>
        <taxon>Muraenolepididae</taxon>
        <taxon>Muraenolepis</taxon>
    </lineage>
</organism>
<dbReference type="PRINTS" id="PR00169">
    <property type="entry name" value="KCHANNEL"/>
</dbReference>
<evidence type="ECO:0000256" key="15">
    <source>
        <dbReference type="SAM" id="Phobius"/>
    </source>
</evidence>
<proteinExistence type="inferred from homology"/>
<keyword evidence="12 15" id="KW-0472">Membrane</keyword>
<dbReference type="Gene3D" id="1.10.100.10">
    <property type="entry name" value="Insulin-like"/>
    <property type="match status" value="1"/>
</dbReference>
<dbReference type="Pfam" id="PF00520">
    <property type="entry name" value="Ion_trans"/>
    <property type="match status" value="1"/>
</dbReference>
<dbReference type="InterPro" id="IPR003131">
    <property type="entry name" value="T1-type_BTB"/>
</dbReference>
<feature type="compositionally biased region" description="Polar residues" evidence="14">
    <location>
        <begin position="40"/>
        <end position="52"/>
    </location>
</feature>
<dbReference type="SUPFAM" id="SSF54695">
    <property type="entry name" value="POZ domain"/>
    <property type="match status" value="1"/>
</dbReference>
<dbReference type="InterPro" id="IPR016179">
    <property type="entry name" value="Insulin-like"/>
</dbReference>
<evidence type="ECO:0000256" key="7">
    <source>
        <dbReference type="ARBA" id="ARBA00022826"/>
    </source>
</evidence>
<dbReference type="FunFam" id="1.10.287.70:FF:000005">
    <property type="entry name" value="potassium voltage-gated channel subfamily G member 1"/>
    <property type="match status" value="1"/>
</dbReference>
<keyword evidence="10 15" id="KW-1133">Transmembrane helix</keyword>
<keyword evidence="4" id="KW-1003">Cell membrane</keyword>
<evidence type="ECO:0000313" key="17">
    <source>
        <dbReference type="EMBL" id="KAJ3595736.1"/>
    </source>
</evidence>
<evidence type="ECO:0000256" key="4">
    <source>
        <dbReference type="ARBA" id="ARBA00022475"/>
    </source>
</evidence>
<evidence type="ECO:0000256" key="8">
    <source>
        <dbReference type="ARBA" id="ARBA00022882"/>
    </source>
</evidence>
<dbReference type="InterPro" id="IPR003968">
    <property type="entry name" value="K_chnl_volt-dep_Kv"/>
</dbReference>
<comment type="subcellular location">
    <subcellularLocation>
        <location evidence="1">Cell membrane</location>
        <topology evidence="1">Multi-pass membrane protein</topology>
    </subcellularLocation>
</comment>
<feature type="compositionally biased region" description="Basic residues" evidence="14">
    <location>
        <begin position="1"/>
        <end position="16"/>
    </location>
</feature>
<feature type="transmembrane region" description="Helical" evidence="15">
    <location>
        <begin position="279"/>
        <end position="297"/>
    </location>
</feature>
<evidence type="ECO:0000256" key="6">
    <source>
        <dbReference type="ARBA" id="ARBA00022692"/>
    </source>
</evidence>
<dbReference type="InterPro" id="IPR003971">
    <property type="entry name" value="K_chnl_volt-dep_Kv5/Kv9"/>
</dbReference>
<dbReference type="EMBL" id="JANIIK010000111">
    <property type="protein sequence ID" value="KAJ3595736.1"/>
    <property type="molecule type" value="Genomic_DNA"/>
</dbReference>
<gene>
    <name evidence="17" type="ORF">NHX12_005039</name>
</gene>
<dbReference type="GO" id="GO:0005576">
    <property type="term" value="C:extracellular region"/>
    <property type="evidence" value="ECO:0007669"/>
    <property type="project" value="InterPro"/>
</dbReference>
<dbReference type="SUPFAM" id="SSF56994">
    <property type="entry name" value="Insulin-like"/>
    <property type="match status" value="1"/>
</dbReference>
<dbReference type="PRINTS" id="PR01491">
    <property type="entry name" value="KVCHANNEL"/>
</dbReference>
<dbReference type="GO" id="GO:0051260">
    <property type="term" value="P:protein homooligomerization"/>
    <property type="evidence" value="ECO:0007669"/>
    <property type="project" value="InterPro"/>
</dbReference>
<dbReference type="Gene3D" id="1.20.120.350">
    <property type="entry name" value="Voltage-gated potassium channels. Chain C"/>
    <property type="match status" value="1"/>
</dbReference>
<dbReference type="PANTHER" id="PTHR11537">
    <property type="entry name" value="VOLTAGE-GATED POTASSIUM CHANNEL"/>
    <property type="match status" value="1"/>
</dbReference>
<dbReference type="OrthoDB" id="296522at2759"/>
<reference evidence="17" key="1">
    <citation type="submission" date="2022-07" db="EMBL/GenBank/DDBJ databases">
        <title>Chromosome-level genome of Muraenolepis orangiensis.</title>
        <authorList>
            <person name="Kim J."/>
        </authorList>
    </citation>
    <scope>NUCLEOTIDE SEQUENCE</scope>
    <source>
        <strain evidence="17">KU_S4_2022</strain>
        <tissue evidence="17">Muscle</tissue>
    </source>
</reference>
<dbReference type="PANTHER" id="PTHR11537:SF65">
    <property type="entry name" value="BTB DOMAIN-CONTAINING PROTEIN"/>
    <property type="match status" value="1"/>
</dbReference>
<keyword evidence="5" id="KW-0633">Potassium transport</keyword>
<evidence type="ECO:0000259" key="16">
    <source>
        <dbReference type="SMART" id="SM00078"/>
    </source>
</evidence>
<dbReference type="Pfam" id="PF02214">
    <property type="entry name" value="BTB_2"/>
    <property type="match status" value="1"/>
</dbReference>
<dbReference type="InterPro" id="IPR005821">
    <property type="entry name" value="Ion_trans_dom"/>
</dbReference>
<dbReference type="InterPro" id="IPR036438">
    <property type="entry name" value="Insulin-like_sf"/>
</dbReference>
<dbReference type="PROSITE" id="PS00262">
    <property type="entry name" value="INSULIN"/>
    <property type="match status" value="1"/>
</dbReference>
<comment type="caution">
    <text evidence="17">The sequence shown here is derived from an EMBL/GenBank/DDBJ whole genome shotgun (WGS) entry which is preliminary data.</text>
</comment>
<keyword evidence="13" id="KW-0407">Ion channel</keyword>
<dbReference type="Gene3D" id="3.30.710.10">
    <property type="entry name" value="Potassium Channel Kv1.1, Chain A"/>
    <property type="match status" value="1"/>
</dbReference>
<feature type="transmembrane region" description="Helical" evidence="15">
    <location>
        <begin position="453"/>
        <end position="473"/>
    </location>
</feature>
<keyword evidence="9" id="KW-0630">Potassium</keyword>
<evidence type="ECO:0000256" key="5">
    <source>
        <dbReference type="ARBA" id="ARBA00022538"/>
    </source>
</evidence>
<dbReference type="Gene3D" id="1.10.287.70">
    <property type="match status" value="1"/>
</dbReference>
<keyword evidence="7" id="KW-0631">Potassium channel</keyword>
<dbReference type="SUPFAM" id="SSF81324">
    <property type="entry name" value="Voltage-gated potassium channels"/>
    <property type="match status" value="1"/>
</dbReference>
<protein>
    <recommendedName>
        <fullName evidence="16">Insulin-like domain-containing protein</fullName>
    </recommendedName>
</protein>
<evidence type="ECO:0000256" key="3">
    <source>
        <dbReference type="ARBA" id="ARBA00022448"/>
    </source>
</evidence>